<evidence type="ECO:0000313" key="2">
    <source>
        <dbReference type="EMBL" id="CAB4880595.1"/>
    </source>
</evidence>
<organism evidence="2">
    <name type="scientific">freshwater metagenome</name>
    <dbReference type="NCBI Taxonomy" id="449393"/>
    <lineage>
        <taxon>unclassified sequences</taxon>
        <taxon>metagenomes</taxon>
        <taxon>ecological metagenomes</taxon>
    </lineage>
</organism>
<gene>
    <name evidence="2" type="ORF">UFOPK3472_00578</name>
</gene>
<evidence type="ECO:0000256" key="1">
    <source>
        <dbReference type="SAM" id="MobiDB-lite"/>
    </source>
</evidence>
<accession>A0A6J7EH51</accession>
<name>A0A6J7EH51_9ZZZZ</name>
<protein>
    <submittedName>
        <fullName evidence="2">Unannotated protein</fullName>
    </submittedName>
</protein>
<feature type="region of interest" description="Disordered" evidence="1">
    <location>
        <begin position="1"/>
        <end position="43"/>
    </location>
</feature>
<sequence>MSMVPSVAPDRQSHQGRKSMTAVPFASPRAPRETSRPVDGFRPYAPTAAAPIIDGVHCSTVENGTGF</sequence>
<dbReference type="AlphaFoldDB" id="A0A6J7EH51"/>
<dbReference type="EMBL" id="CAFBLX010000024">
    <property type="protein sequence ID" value="CAB4880595.1"/>
    <property type="molecule type" value="Genomic_DNA"/>
</dbReference>
<reference evidence="2" key="1">
    <citation type="submission" date="2020-05" db="EMBL/GenBank/DDBJ databases">
        <authorList>
            <person name="Chiriac C."/>
            <person name="Salcher M."/>
            <person name="Ghai R."/>
            <person name="Kavagutti S V."/>
        </authorList>
    </citation>
    <scope>NUCLEOTIDE SEQUENCE</scope>
</reference>
<proteinExistence type="predicted"/>